<name>A0A368VRE5_9BACL</name>
<dbReference type="EMBL" id="QPJD01000014">
    <property type="protein sequence ID" value="RCW43037.1"/>
    <property type="molecule type" value="Genomic_DNA"/>
</dbReference>
<accession>A0A368VRE5</accession>
<dbReference type="RefSeq" id="WP_114382198.1">
    <property type="nucleotide sequence ID" value="NZ_QPJD01000014.1"/>
</dbReference>
<sequence>MEAILFFIWNLIMTVKRDLAKQTAKQTDMGKPACLGKIYSFEAYMVKKQTVSVLPDRQKNNETLQPFIPIQKSPLRNPRTEWQIWCENNRMLFQSSA</sequence>
<protein>
    <submittedName>
        <fullName evidence="1">Uncharacterized protein</fullName>
    </submittedName>
</protein>
<reference evidence="1 2" key="1">
    <citation type="submission" date="2018-07" db="EMBL/GenBank/DDBJ databases">
        <title>Genomic Encyclopedia of Type Strains, Phase III (KMG-III): the genomes of soil and plant-associated and newly described type strains.</title>
        <authorList>
            <person name="Whitman W."/>
        </authorList>
    </citation>
    <scope>NUCLEOTIDE SEQUENCE [LARGE SCALE GENOMIC DNA]</scope>
    <source>
        <strain evidence="1 2">CECT 7506</strain>
    </source>
</reference>
<gene>
    <name evidence="1" type="ORF">DFP97_114100</name>
</gene>
<comment type="caution">
    <text evidence="1">The sequence shown here is derived from an EMBL/GenBank/DDBJ whole genome shotgun (WGS) entry which is preliminary data.</text>
</comment>
<evidence type="ECO:0000313" key="1">
    <source>
        <dbReference type="EMBL" id="RCW43037.1"/>
    </source>
</evidence>
<proteinExistence type="predicted"/>
<dbReference type="Proteomes" id="UP000252415">
    <property type="component" value="Unassembled WGS sequence"/>
</dbReference>
<dbReference type="OrthoDB" id="2629610at2"/>
<evidence type="ECO:0000313" key="2">
    <source>
        <dbReference type="Proteomes" id="UP000252415"/>
    </source>
</evidence>
<keyword evidence="2" id="KW-1185">Reference proteome</keyword>
<dbReference type="AlphaFoldDB" id="A0A368VRE5"/>
<organism evidence="1 2">
    <name type="scientific">Paenibacillus prosopidis</name>
    <dbReference type="NCBI Taxonomy" id="630520"/>
    <lineage>
        <taxon>Bacteria</taxon>
        <taxon>Bacillati</taxon>
        <taxon>Bacillota</taxon>
        <taxon>Bacilli</taxon>
        <taxon>Bacillales</taxon>
        <taxon>Paenibacillaceae</taxon>
        <taxon>Paenibacillus</taxon>
    </lineage>
</organism>